<dbReference type="PROSITE" id="PS50109">
    <property type="entry name" value="HIS_KIN"/>
    <property type="match status" value="1"/>
</dbReference>
<feature type="compositionally biased region" description="Low complexity" evidence="2">
    <location>
        <begin position="365"/>
        <end position="383"/>
    </location>
</feature>
<dbReference type="SUPFAM" id="SSF52172">
    <property type="entry name" value="CheY-like"/>
    <property type="match status" value="1"/>
</dbReference>
<organism evidence="6 7">
    <name type="scientific">Sphagnum troendelagicum</name>
    <dbReference type="NCBI Taxonomy" id="128251"/>
    <lineage>
        <taxon>Eukaryota</taxon>
        <taxon>Viridiplantae</taxon>
        <taxon>Streptophyta</taxon>
        <taxon>Embryophyta</taxon>
        <taxon>Bryophyta</taxon>
        <taxon>Sphagnophytina</taxon>
        <taxon>Sphagnopsida</taxon>
        <taxon>Sphagnales</taxon>
        <taxon>Sphagnaceae</taxon>
        <taxon>Sphagnum</taxon>
    </lineage>
</organism>
<dbReference type="InterPro" id="IPR011006">
    <property type="entry name" value="CheY-like_superfamily"/>
</dbReference>
<dbReference type="Gene3D" id="1.10.287.130">
    <property type="match status" value="1"/>
</dbReference>
<sequence length="1035" mass="113263">MSCCCCMASTCFALLLIPMKSVGRSRMLAAGGGSCGSCRNWDWVSWQSKQWVPVSWSVRKSWIRGFLLVWLMLGLVCAALIIQSRKTGVEREKNTSMDAWCKQHSTMLEEQTFSDLIFVLGANGTNAVLSNVSFQMYSDSTSYAHPLLLGLAYAMFVDQNGRYLVLYPVFKGSPGPNPGASNEAGAVFSVLDFETLIGNILIQLDDPLFLVYYIVLTAGRQMDKMKDNYEHLEVLKIHAENADRAKSEFLTTVSHEICTPMNRILGMLDFLLDTNLDVQQLEFTKIAQASAGGGNEVAALVDEDIPVVMEGDPACLRQVLVNLIGSALKFTTSGHMLLRVCMHGEASGKAFSKFGEETAEGSDFADTSSDTSNSPSPAAAASSQGDPFMEAVGQHLKKGELQHEGHHMCVSHGDLERGPVYHHKEQHPIVINLSSDKIEVPSSSHCVHLSIACEDTGAGIPKEARACIFKRFVQADKSTARVYGGTGIGLSISQKLVRLMEGKIELVTHIGVGTTFFFTVPFGVPKKLPEEKMQRKKMTNDHDDLVLVNGMPLRCMIVELALQKLGLEVHSVTNPTTIMEVVSALFERNCHVKVDKDKLTSLFESWIPPFIQAATEGIYEQQGKLLVWSQRSGSQGTYVACEGHSSSPDTPGDGIAPRVTSYDLHIRKNLVALPALKLPLNTQDHFPAQSSSRRCTLTIAEVAFVEALRKGLHCDVMLVDKHAFGKGSGVELGRFVLKCRFGAKSGDPICHFPPLVLLACKLEENEKDLQSLGFSDNICKPIKPSVLATILSKLINVHGPVQAIGTEKLTLHDNLSALMAGMQIMELEAAGVIVRDSQAATRKATAGNAGHNQHHLLIMALTADVFSNNHAKVKKCGMDGFISKPLQEDQLHSLCRTSCLQLLFFQTQITMDTCSQQMQSSCGVAGSFALRTAKDNVSRSGRSLRGYVFEDPSLDGRVSSQNTSTDSLTRANARHIGSGDRELNPGRKACEWTRRREERLVSQVFLPNKKVLHVPAEIGAETVVQTVSRIENFHL</sequence>
<keyword evidence="1" id="KW-0597">Phosphoprotein</keyword>
<dbReference type="SMART" id="SM00387">
    <property type="entry name" value="HATPase_c"/>
    <property type="match status" value="1"/>
</dbReference>
<dbReference type="InterPro" id="IPR003661">
    <property type="entry name" value="HisK_dim/P_dom"/>
</dbReference>
<feature type="region of interest" description="Disordered" evidence="2">
    <location>
        <begin position="358"/>
        <end position="385"/>
    </location>
</feature>
<name>A0ABP0U179_9BRYO</name>
<dbReference type="Proteomes" id="UP001497512">
    <property type="component" value="Chromosome 17"/>
</dbReference>
<dbReference type="SMART" id="SM00388">
    <property type="entry name" value="HisKA"/>
    <property type="match status" value="1"/>
</dbReference>
<evidence type="ECO:0000259" key="5">
    <source>
        <dbReference type="PROSITE" id="PS50109"/>
    </source>
</evidence>
<dbReference type="Pfam" id="PF00512">
    <property type="entry name" value="HisKA"/>
    <property type="match status" value="1"/>
</dbReference>
<feature type="chain" id="PRO_5045863255" description="Histidine kinase domain-containing protein" evidence="4">
    <location>
        <begin position="24"/>
        <end position="1035"/>
    </location>
</feature>
<keyword evidence="3" id="KW-1133">Transmembrane helix</keyword>
<dbReference type="InterPro" id="IPR005467">
    <property type="entry name" value="His_kinase_dom"/>
</dbReference>
<keyword evidence="7" id="KW-1185">Reference proteome</keyword>
<dbReference type="SUPFAM" id="SSF55874">
    <property type="entry name" value="ATPase domain of HSP90 chaperone/DNA topoisomerase II/histidine kinase"/>
    <property type="match status" value="2"/>
</dbReference>
<evidence type="ECO:0000313" key="6">
    <source>
        <dbReference type="EMBL" id="CAK9209714.1"/>
    </source>
</evidence>
<accession>A0ABP0U179</accession>
<dbReference type="PANTHER" id="PTHR45339">
    <property type="entry name" value="HYBRID SIGNAL TRANSDUCTION HISTIDINE KINASE J"/>
    <property type="match status" value="1"/>
</dbReference>
<dbReference type="SUPFAM" id="SSF47384">
    <property type="entry name" value="Homodimeric domain of signal transducing histidine kinase"/>
    <property type="match status" value="1"/>
</dbReference>
<feature type="signal peptide" evidence="4">
    <location>
        <begin position="1"/>
        <end position="23"/>
    </location>
</feature>
<dbReference type="InterPro" id="IPR036890">
    <property type="entry name" value="HATPase_C_sf"/>
</dbReference>
<dbReference type="PRINTS" id="PR00344">
    <property type="entry name" value="BCTRLSENSOR"/>
</dbReference>
<evidence type="ECO:0000256" key="4">
    <source>
        <dbReference type="SAM" id="SignalP"/>
    </source>
</evidence>
<reference evidence="6" key="1">
    <citation type="submission" date="2024-02" db="EMBL/GenBank/DDBJ databases">
        <authorList>
            <consortium name="ELIXIR-Norway"/>
            <consortium name="Elixir Norway"/>
        </authorList>
    </citation>
    <scope>NUCLEOTIDE SEQUENCE</scope>
</reference>
<dbReference type="Gene3D" id="3.30.565.10">
    <property type="entry name" value="Histidine kinase-like ATPase, C-terminal domain"/>
    <property type="match status" value="1"/>
</dbReference>
<evidence type="ECO:0000256" key="1">
    <source>
        <dbReference type="ARBA" id="ARBA00022553"/>
    </source>
</evidence>
<keyword evidence="3" id="KW-0472">Membrane</keyword>
<proteinExistence type="predicted"/>
<dbReference type="InterPro" id="IPR004358">
    <property type="entry name" value="Sig_transdc_His_kin-like_C"/>
</dbReference>
<dbReference type="InterPro" id="IPR003594">
    <property type="entry name" value="HATPase_dom"/>
</dbReference>
<dbReference type="EMBL" id="OZ019909">
    <property type="protein sequence ID" value="CAK9209714.1"/>
    <property type="molecule type" value="Genomic_DNA"/>
</dbReference>
<evidence type="ECO:0000256" key="3">
    <source>
        <dbReference type="SAM" id="Phobius"/>
    </source>
</evidence>
<protein>
    <recommendedName>
        <fullName evidence="5">Histidine kinase domain-containing protein</fullName>
    </recommendedName>
</protein>
<dbReference type="CDD" id="cd00082">
    <property type="entry name" value="HisKA"/>
    <property type="match status" value="1"/>
</dbReference>
<dbReference type="Gene3D" id="3.40.50.2300">
    <property type="match status" value="1"/>
</dbReference>
<evidence type="ECO:0000256" key="2">
    <source>
        <dbReference type="SAM" id="MobiDB-lite"/>
    </source>
</evidence>
<feature type="transmembrane region" description="Helical" evidence="3">
    <location>
        <begin position="62"/>
        <end position="82"/>
    </location>
</feature>
<gene>
    <name evidence="6" type="ORF">CSSPTR1EN2_LOCUS10003</name>
</gene>
<feature type="domain" description="Histidine kinase" evidence="5">
    <location>
        <begin position="199"/>
        <end position="524"/>
    </location>
</feature>
<dbReference type="InterPro" id="IPR036097">
    <property type="entry name" value="HisK_dim/P_sf"/>
</dbReference>
<evidence type="ECO:0000313" key="7">
    <source>
        <dbReference type="Proteomes" id="UP001497512"/>
    </source>
</evidence>
<keyword evidence="3" id="KW-0812">Transmembrane</keyword>
<dbReference type="PANTHER" id="PTHR45339:SF6">
    <property type="entry name" value="SENSORY HISTIDINE PROTEIN KINASE"/>
    <property type="match status" value="1"/>
</dbReference>
<keyword evidence="4" id="KW-0732">Signal</keyword>
<dbReference type="Pfam" id="PF02518">
    <property type="entry name" value="HATPase_c"/>
    <property type="match status" value="1"/>
</dbReference>